<comment type="similarity">
    <text evidence="1">Belongs to the LysR transcriptional regulatory family.</text>
</comment>
<name>A0A1R3U0Q1_9HYPH</name>
<evidence type="ECO:0000256" key="5">
    <source>
        <dbReference type="ARBA" id="ARBA00054626"/>
    </source>
</evidence>
<dbReference type="AlphaFoldDB" id="A0A1R3U0Q1"/>
<dbReference type="Gene3D" id="1.10.10.10">
    <property type="entry name" value="Winged helix-like DNA-binding domain superfamily/Winged helix DNA-binding domain"/>
    <property type="match status" value="1"/>
</dbReference>
<dbReference type="InterPro" id="IPR036390">
    <property type="entry name" value="WH_DNA-bd_sf"/>
</dbReference>
<evidence type="ECO:0000256" key="6">
    <source>
        <dbReference type="ARBA" id="ARBA00067332"/>
    </source>
</evidence>
<dbReference type="PRINTS" id="PR00039">
    <property type="entry name" value="HTHLYSR"/>
</dbReference>
<reference evidence="10" key="1">
    <citation type="submission" date="2016-10" db="EMBL/GenBank/DDBJ databases">
        <authorList>
            <person name="Wibberg D."/>
        </authorList>
    </citation>
    <scope>NUCLEOTIDE SEQUENCE [LARGE SCALE GENOMIC DNA]</scope>
</reference>
<dbReference type="CDD" id="cd08422">
    <property type="entry name" value="PBP2_CrgA_like"/>
    <property type="match status" value="1"/>
</dbReference>
<dbReference type="InterPro" id="IPR000847">
    <property type="entry name" value="LysR_HTH_N"/>
</dbReference>
<dbReference type="STRING" id="1907666.DSM25559_4484"/>
<evidence type="ECO:0000313" key="10">
    <source>
        <dbReference type="Proteomes" id="UP000187891"/>
    </source>
</evidence>
<keyword evidence="4" id="KW-0804">Transcription</keyword>
<dbReference type="InterPro" id="IPR005119">
    <property type="entry name" value="LysR_subst-bd"/>
</dbReference>
<evidence type="ECO:0000256" key="1">
    <source>
        <dbReference type="ARBA" id="ARBA00009437"/>
    </source>
</evidence>
<evidence type="ECO:0000259" key="8">
    <source>
        <dbReference type="PROSITE" id="PS50931"/>
    </source>
</evidence>
<dbReference type="SUPFAM" id="SSF46785">
    <property type="entry name" value="Winged helix' DNA-binding domain"/>
    <property type="match status" value="1"/>
</dbReference>
<dbReference type="GO" id="GO:0003677">
    <property type="term" value="F:DNA binding"/>
    <property type="evidence" value="ECO:0007669"/>
    <property type="project" value="UniProtKB-KW"/>
</dbReference>
<dbReference type="PANTHER" id="PTHR30537:SF5">
    <property type="entry name" value="HTH-TYPE TRANSCRIPTIONAL ACTIVATOR TTDR-RELATED"/>
    <property type="match status" value="1"/>
</dbReference>
<proteinExistence type="inferred from homology"/>
<protein>
    <recommendedName>
        <fullName evidence="6">HTH-type transcriptional regulator TtuA</fullName>
    </recommendedName>
    <alternativeName>
        <fullName evidence="7">Tartrate utilization transcriptional regulator</fullName>
    </alternativeName>
</protein>
<keyword evidence="3" id="KW-0238">DNA-binding</keyword>
<comment type="function">
    <text evidence="5">Transcriptional regulator of the ttuABCDE tartrate utilization operon.</text>
</comment>
<dbReference type="InterPro" id="IPR036388">
    <property type="entry name" value="WH-like_DNA-bd_sf"/>
</dbReference>
<evidence type="ECO:0000313" key="9">
    <source>
        <dbReference type="EMBL" id="SCX34467.1"/>
    </source>
</evidence>
<dbReference type="SUPFAM" id="SSF53850">
    <property type="entry name" value="Periplasmic binding protein-like II"/>
    <property type="match status" value="1"/>
</dbReference>
<gene>
    <name evidence="9" type="primary">dmlR_22</name>
    <name evidence="9" type="ORF">DSM25559_4484</name>
</gene>
<evidence type="ECO:0000256" key="7">
    <source>
        <dbReference type="ARBA" id="ARBA00083243"/>
    </source>
</evidence>
<dbReference type="PANTHER" id="PTHR30537">
    <property type="entry name" value="HTH-TYPE TRANSCRIPTIONAL REGULATOR"/>
    <property type="match status" value="1"/>
</dbReference>
<dbReference type="Pfam" id="PF03466">
    <property type="entry name" value="LysR_substrate"/>
    <property type="match status" value="1"/>
</dbReference>
<dbReference type="GO" id="GO:0003700">
    <property type="term" value="F:DNA-binding transcription factor activity"/>
    <property type="evidence" value="ECO:0007669"/>
    <property type="project" value="InterPro"/>
</dbReference>
<organism evidence="9 10">
    <name type="scientific">Agrobacterium rosae</name>
    <dbReference type="NCBI Taxonomy" id="1972867"/>
    <lineage>
        <taxon>Bacteria</taxon>
        <taxon>Pseudomonadati</taxon>
        <taxon>Pseudomonadota</taxon>
        <taxon>Alphaproteobacteria</taxon>
        <taxon>Hyphomicrobiales</taxon>
        <taxon>Rhizobiaceae</taxon>
        <taxon>Rhizobium/Agrobacterium group</taxon>
        <taxon>Agrobacterium</taxon>
    </lineage>
</organism>
<dbReference type="Proteomes" id="UP000187891">
    <property type="component" value="Unassembled WGS sequence"/>
</dbReference>
<dbReference type="Pfam" id="PF00126">
    <property type="entry name" value="HTH_1"/>
    <property type="match status" value="1"/>
</dbReference>
<keyword evidence="2" id="KW-0805">Transcription regulation</keyword>
<dbReference type="EMBL" id="FMUE01000015">
    <property type="protein sequence ID" value="SCX34467.1"/>
    <property type="molecule type" value="Genomic_DNA"/>
</dbReference>
<dbReference type="Gene3D" id="3.40.190.290">
    <property type="match status" value="1"/>
</dbReference>
<evidence type="ECO:0000256" key="4">
    <source>
        <dbReference type="ARBA" id="ARBA00023163"/>
    </source>
</evidence>
<evidence type="ECO:0000256" key="2">
    <source>
        <dbReference type="ARBA" id="ARBA00023015"/>
    </source>
</evidence>
<dbReference type="InterPro" id="IPR058163">
    <property type="entry name" value="LysR-type_TF_proteobact-type"/>
</dbReference>
<dbReference type="PROSITE" id="PS50931">
    <property type="entry name" value="HTH_LYSR"/>
    <property type="match status" value="1"/>
</dbReference>
<accession>A0A1R3U0Q1</accession>
<evidence type="ECO:0000256" key="3">
    <source>
        <dbReference type="ARBA" id="ARBA00023125"/>
    </source>
</evidence>
<sequence length="302" mass="32454">MDVVAALRTFLRVAETGSFSSAALDLSLTQPAVSRQISSLEAHYSTRLLHRSTSGLSLTVEGEHMIPMARKVIDAMEALGDATATENVTTSGRVRISLPAPLGLHVSERLPGLLKLHPRLTVETVFREDPSDLVGEGIDIEVRLGDVSDSSLICRRLGWTTAFLVASPGYVEERGQPRGLSEIAEHDCICYSRGGETRAWIFADGADQVRAAISPRMVFNNATAVYRATIAGGGLAILSHILVADDIASGRLINVLPCLPPARLPITAVYASRRNLPMRVRTVLDFLADAVSEDTLMTGAAR</sequence>
<dbReference type="FunFam" id="1.10.10.10:FF:000001">
    <property type="entry name" value="LysR family transcriptional regulator"/>
    <property type="match status" value="1"/>
</dbReference>
<dbReference type="RefSeq" id="WP_077122498.1">
    <property type="nucleotide sequence ID" value="NZ_CP133553.1"/>
</dbReference>
<feature type="domain" description="HTH lysR-type" evidence="8">
    <location>
        <begin position="1"/>
        <end position="59"/>
    </location>
</feature>